<name>A0AAU7CB39_9BACT</name>
<evidence type="ECO:0008006" key="3">
    <source>
        <dbReference type="Google" id="ProtNLM"/>
    </source>
</evidence>
<dbReference type="EMBL" id="CP155447">
    <property type="protein sequence ID" value="XBH02323.1"/>
    <property type="molecule type" value="Genomic_DNA"/>
</dbReference>
<protein>
    <recommendedName>
        <fullName evidence="3">Secreted protein</fullName>
    </recommendedName>
</protein>
<feature type="signal peptide" evidence="1">
    <location>
        <begin position="1"/>
        <end position="25"/>
    </location>
</feature>
<sequence>MRRQLLTLALTGLFGTLLLSSDASACHKKRCKAPATCAPVATVVVAPCPPPAPVCEPAPKCGHPRKKLFGGLFHKKRVHATQVVYAAPAPCDTCAAPSYQSVVPSGQGF</sequence>
<accession>A0AAU7CB39</accession>
<proteinExistence type="predicted"/>
<reference evidence="2" key="1">
    <citation type="submission" date="2024-05" db="EMBL/GenBank/DDBJ databases">
        <title>Planctomycetes of the genus Singulisphaera possess chitinolytic capabilities.</title>
        <authorList>
            <person name="Ivanova A."/>
        </authorList>
    </citation>
    <scope>NUCLEOTIDE SEQUENCE</scope>
    <source>
        <strain evidence="2">Ch08T</strain>
    </source>
</reference>
<evidence type="ECO:0000313" key="2">
    <source>
        <dbReference type="EMBL" id="XBH02323.1"/>
    </source>
</evidence>
<gene>
    <name evidence="2" type="ORF">V5E97_28915</name>
</gene>
<dbReference type="AlphaFoldDB" id="A0AAU7CB39"/>
<organism evidence="2">
    <name type="scientific">Singulisphaera sp. Ch08</name>
    <dbReference type="NCBI Taxonomy" id="3120278"/>
    <lineage>
        <taxon>Bacteria</taxon>
        <taxon>Pseudomonadati</taxon>
        <taxon>Planctomycetota</taxon>
        <taxon>Planctomycetia</taxon>
        <taxon>Isosphaerales</taxon>
        <taxon>Isosphaeraceae</taxon>
        <taxon>Singulisphaera</taxon>
    </lineage>
</organism>
<evidence type="ECO:0000256" key="1">
    <source>
        <dbReference type="SAM" id="SignalP"/>
    </source>
</evidence>
<feature type="chain" id="PRO_5043605005" description="Secreted protein" evidence="1">
    <location>
        <begin position="26"/>
        <end position="109"/>
    </location>
</feature>
<keyword evidence="1" id="KW-0732">Signal</keyword>
<dbReference type="RefSeq" id="WP_406695065.1">
    <property type="nucleotide sequence ID" value="NZ_CP155447.1"/>
</dbReference>